<reference evidence="2 3" key="1">
    <citation type="journal article" date="2023" name="Plants (Basel)">
        <title>Bridging the Gap: Combining Genomics and Transcriptomics Approaches to Understand Stylosanthes scabra, an Orphan Legume from the Brazilian Caatinga.</title>
        <authorList>
            <person name="Ferreira-Neto J.R.C."/>
            <person name="da Silva M.D."/>
            <person name="Binneck E."/>
            <person name="de Melo N.F."/>
            <person name="da Silva R.H."/>
            <person name="de Melo A.L.T.M."/>
            <person name="Pandolfi V."/>
            <person name="Bustamante F.O."/>
            <person name="Brasileiro-Vidal A.C."/>
            <person name="Benko-Iseppon A.M."/>
        </authorList>
    </citation>
    <scope>NUCLEOTIDE SEQUENCE [LARGE SCALE GENOMIC DNA]</scope>
    <source>
        <tissue evidence="2">Leaves</tissue>
    </source>
</reference>
<evidence type="ECO:0000313" key="3">
    <source>
        <dbReference type="Proteomes" id="UP001341840"/>
    </source>
</evidence>
<protein>
    <submittedName>
        <fullName evidence="2">Uncharacterized protein</fullName>
    </submittedName>
</protein>
<organism evidence="2 3">
    <name type="scientific">Stylosanthes scabra</name>
    <dbReference type="NCBI Taxonomy" id="79078"/>
    <lineage>
        <taxon>Eukaryota</taxon>
        <taxon>Viridiplantae</taxon>
        <taxon>Streptophyta</taxon>
        <taxon>Embryophyta</taxon>
        <taxon>Tracheophyta</taxon>
        <taxon>Spermatophyta</taxon>
        <taxon>Magnoliopsida</taxon>
        <taxon>eudicotyledons</taxon>
        <taxon>Gunneridae</taxon>
        <taxon>Pentapetalae</taxon>
        <taxon>rosids</taxon>
        <taxon>fabids</taxon>
        <taxon>Fabales</taxon>
        <taxon>Fabaceae</taxon>
        <taxon>Papilionoideae</taxon>
        <taxon>50 kb inversion clade</taxon>
        <taxon>dalbergioids sensu lato</taxon>
        <taxon>Dalbergieae</taxon>
        <taxon>Pterocarpus clade</taxon>
        <taxon>Stylosanthes</taxon>
    </lineage>
</organism>
<evidence type="ECO:0000313" key="2">
    <source>
        <dbReference type="EMBL" id="MED6201806.1"/>
    </source>
</evidence>
<sequence>MARNGLSPSAKVKAKVRTIPMRASPRLAALRAQASPSSPALVPPAIEHPAPVTLAIPAPAVGRRTAHISVKSVGRRSMRLAARGGPSTIAPMNCTPIEISSDFEPEPKLEDAILEMESEEDPKEAP</sequence>
<keyword evidence="3" id="KW-1185">Reference proteome</keyword>
<evidence type="ECO:0000256" key="1">
    <source>
        <dbReference type="SAM" id="MobiDB-lite"/>
    </source>
</evidence>
<comment type="caution">
    <text evidence="2">The sequence shown here is derived from an EMBL/GenBank/DDBJ whole genome shotgun (WGS) entry which is preliminary data.</text>
</comment>
<gene>
    <name evidence="2" type="ORF">PIB30_098796</name>
</gene>
<proteinExistence type="predicted"/>
<name>A0ABU6XWX1_9FABA</name>
<accession>A0ABU6XWX1</accession>
<dbReference type="Proteomes" id="UP001341840">
    <property type="component" value="Unassembled WGS sequence"/>
</dbReference>
<feature type="region of interest" description="Disordered" evidence="1">
    <location>
        <begin position="81"/>
        <end position="107"/>
    </location>
</feature>
<dbReference type="EMBL" id="JASCZI010214018">
    <property type="protein sequence ID" value="MED6201806.1"/>
    <property type="molecule type" value="Genomic_DNA"/>
</dbReference>